<keyword evidence="5 12" id="KW-0378">Hydrolase</keyword>
<dbReference type="InterPro" id="IPR027417">
    <property type="entry name" value="P-loop_NTPase"/>
</dbReference>
<comment type="similarity">
    <text evidence="1 12">Belongs to the helicase family. DnaB subfamily.</text>
</comment>
<evidence type="ECO:0000256" key="1">
    <source>
        <dbReference type="ARBA" id="ARBA00008428"/>
    </source>
</evidence>
<evidence type="ECO:0000256" key="4">
    <source>
        <dbReference type="ARBA" id="ARBA00022741"/>
    </source>
</evidence>
<dbReference type="Gene3D" id="3.40.50.300">
    <property type="entry name" value="P-loop containing nucleotide triphosphate hydrolases"/>
    <property type="match status" value="1"/>
</dbReference>
<dbReference type="GO" id="GO:1990077">
    <property type="term" value="C:primosome complex"/>
    <property type="evidence" value="ECO:0007669"/>
    <property type="project" value="UniProtKB-UniRule"/>
</dbReference>
<dbReference type="InterPro" id="IPR016136">
    <property type="entry name" value="DNA_helicase_N/primase_C"/>
</dbReference>
<comment type="caution">
    <text evidence="15">The sequence shown here is derived from an EMBL/GenBank/DDBJ whole genome shotgun (WGS) entry which is preliminary data.</text>
</comment>
<dbReference type="GO" id="GO:0006269">
    <property type="term" value="P:DNA replication, synthesis of primer"/>
    <property type="evidence" value="ECO:0007669"/>
    <property type="project" value="UniProtKB-UniRule"/>
</dbReference>
<evidence type="ECO:0000256" key="12">
    <source>
        <dbReference type="RuleBase" id="RU362085"/>
    </source>
</evidence>
<dbReference type="SMART" id="SM00382">
    <property type="entry name" value="AAA"/>
    <property type="match status" value="1"/>
</dbReference>
<dbReference type="Gene3D" id="1.10.860.10">
    <property type="entry name" value="DNAb Helicase, Chain A"/>
    <property type="match status" value="1"/>
</dbReference>
<dbReference type="EC" id="5.6.2.3" evidence="11 12"/>
<evidence type="ECO:0000256" key="11">
    <source>
        <dbReference type="NCBIfam" id="TIGR00665"/>
    </source>
</evidence>
<dbReference type="Pfam" id="PF03796">
    <property type="entry name" value="DnaB_C"/>
    <property type="match status" value="1"/>
</dbReference>
<evidence type="ECO:0000256" key="9">
    <source>
        <dbReference type="ARBA" id="ARBA00023235"/>
    </source>
</evidence>
<evidence type="ECO:0000313" key="16">
    <source>
        <dbReference type="Proteomes" id="UP000824081"/>
    </source>
</evidence>
<feature type="domain" description="SF4 helicase" evidence="14">
    <location>
        <begin position="178"/>
        <end position="450"/>
    </location>
</feature>
<gene>
    <name evidence="15" type="primary">dnaB</name>
    <name evidence="15" type="ORF">IAC57_03105</name>
</gene>
<dbReference type="SUPFAM" id="SSF48024">
    <property type="entry name" value="N-terminal domain of DnaB helicase"/>
    <property type="match status" value="1"/>
</dbReference>
<dbReference type="InterPro" id="IPR007693">
    <property type="entry name" value="DNA_helicase_DnaB-like_N"/>
</dbReference>
<evidence type="ECO:0000256" key="3">
    <source>
        <dbReference type="ARBA" id="ARBA00022705"/>
    </source>
</evidence>
<keyword evidence="8 12" id="KW-0238">DNA-binding</keyword>
<dbReference type="CDD" id="cd00984">
    <property type="entry name" value="DnaB_C"/>
    <property type="match status" value="1"/>
</dbReference>
<dbReference type="GO" id="GO:0043139">
    <property type="term" value="F:5'-3' DNA helicase activity"/>
    <property type="evidence" value="ECO:0007669"/>
    <property type="project" value="UniProtKB-EC"/>
</dbReference>
<dbReference type="InterPro" id="IPR007692">
    <property type="entry name" value="DNA_helicase_DnaB"/>
</dbReference>
<evidence type="ECO:0000256" key="5">
    <source>
        <dbReference type="ARBA" id="ARBA00022801"/>
    </source>
</evidence>
<dbReference type="Proteomes" id="UP000824081">
    <property type="component" value="Unassembled WGS sequence"/>
</dbReference>
<protein>
    <recommendedName>
        <fullName evidence="11 12">Replicative DNA helicase</fullName>
        <ecNumber evidence="11 12">5.6.2.3</ecNumber>
    </recommendedName>
</protein>
<comment type="function">
    <text evidence="12">The main replicative DNA helicase, it participates in initiation and elongation during chromosome replication. Travels ahead of the DNA replisome, separating dsDNA into templates for DNA synthesis. A processive ATP-dependent 5'-3' DNA helicase it has DNA-dependent ATPase activity.</text>
</comment>
<reference evidence="15" key="1">
    <citation type="submission" date="2020-10" db="EMBL/GenBank/DDBJ databases">
        <authorList>
            <person name="Gilroy R."/>
        </authorList>
    </citation>
    <scope>NUCLEOTIDE SEQUENCE</scope>
    <source>
        <strain evidence="15">11687</strain>
    </source>
</reference>
<keyword evidence="4 12" id="KW-0547">Nucleotide-binding</keyword>
<keyword evidence="9" id="KW-0413">Isomerase</keyword>
<dbReference type="GO" id="GO:0005829">
    <property type="term" value="C:cytosol"/>
    <property type="evidence" value="ECO:0007669"/>
    <property type="project" value="TreeGrafter"/>
</dbReference>
<name>A0A9D1MF76_9FIRM</name>
<organism evidence="15 16">
    <name type="scientific">Candidatus Scatosoma pullistercoris</name>
    <dbReference type="NCBI Taxonomy" id="2840934"/>
    <lineage>
        <taxon>Bacteria</taxon>
        <taxon>Bacillati</taxon>
        <taxon>Bacillota</taxon>
        <taxon>Clostridia</taxon>
        <taxon>Candidatus Scatosoma</taxon>
    </lineage>
</organism>
<dbReference type="GO" id="GO:0005524">
    <property type="term" value="F:ATP binding"/>
    <property type="evidence" value="ECO:0007669"/>
    <property type="project" value="UniProtKB-UniRule"/>
</dbReference>
<dbReference type="GO" id="GO:0003677">
    <property type="term" value="F:DNA binding"/>
    <property type="evidence" value="ECO:0007669"/>
    <property type="project" value="UniProtKB-UniRule"/>
</dbReference>
<evidence type="ECO:0000256" key="8">
    <source>
        <dbReference type="ARBA" id="ARBA00023125"/>
    </source>
</evidence>
<dbReference type="Pfam" id="PF00772">
    <property type="entry name" value="DnaB"/>
    <property type="match status" value="1"/>
</dbReference>
<dbReference type="PROSITE" id="PS51199">
    <property type="entry name" value="SF4_HELICASE"/>
    <property type="match status" value="1"/>
</dbReference>
<dbReference type="PANTHER" id="PTHR30153">
    <property type="entry name" value="REPLICATIVE DNA HELICASE DNAB"/>
    <property type="match status" value="1"/>
</dbReference>
<proteinExistence type="inferred from homology"/>
<dbReference type="InterPro" id="IPR003593">
    <property type="entry name" value="AAA+_ATPase"/>
</dbReference>
<evidence type="ECO:0000256" key="2">
    <source>
        <dbReference type="ARBA" id="ARBA00022515"/>
    </source>
</evidence>
<evidence type="ECO:0000313" key="15">
    <source>
        <dbReference type="EMBL" id="HIU59070.1"/>
    </source>
</evidence>
<dbReference type="EMBL" id="DVMZ01000082">
    <property type="protein sequence ID" value="HIU59070.1"/>
    <property type="molecule type" value="Genomic_DNA"/>
</dbReference>
<keyword evidence="3 12" id="KW-0235">DNA replication</keyword>
<comment type="catalytic activity">
    <reaction evidence="10 12">
        <text>ATP + H2O = ADP + phosphate + H(+)</text>
        <dbReference type="Rhea" id="RHEA:13065"/>
        <dbReference type="ChEBI" id="CHEBI:15377"/>
        <dbReference type="ChEBI" id="CHEBI:15378"/>
        <dbReference type="ChEBI" id="CHEBI:30616"/>
        <dbReference type="ChEBI" id="CHEBI:43474"/>
        <dbReference type="ChEBI" id="CHEBI:456216"/>
        <dbReference type="EC" id="5.6.2.3"/>
    </reaction>
</comment>
<sequence>MAAEINTMPYNRDAEMALLGCFLIDNDIAAEYVDKLGEDDFYQESHKYIIRAMRKIFESRQPIDLVTLSDELDGEGNLENAGGIAYLTELAQLIPSAANYKSYYEIVSRDSTNRRLIRASRKIIENCMSGAESGDAVAFAEKAVYDISKQSDKSALAGMGEGDIVQQVLEKFEAIQSDPNVFRGVETGFRRLDQMTNGLQPSDLIVLAARPGMGKTSLAMNLVEHAALRKDKVCAVFSLEMPRIQIVQRLLCSYANVSMAKGLSGQLSAAEWKKLMLASDKLKKSKIYIDDSSRVTPAQILSKCRRLRTVAGGVDMVMIDYIQLMSGGDSKLAGAENRQQEIASITRDLKIMAKELNVPVIALSQLRRIQSKEPQLSDLRESGAIEQDADIVMFINRPEATATAEELASGKIVKGAAELIIAKHRNGSQGRIQLKFIGESTKFVDVDAQGMDEEPPEYSRGPRNFEDEEPAEEAFGGRSGMPDGPEEPAGPDGDDELPFE</sequence>
<keyword evidence="7 12" id="KW-0067">ATP-binding</keyword>
<feature type="region of interest" description="Disordered" evidence="13">
    <location>
        <begin position="448"/>
        <end position="500"/>
    </location>
</feature>
<keyword evidence="6 12" id="KW-0347">Helicase</keyword>
<evidence type="ECO:0000256" key="10">
    <source>
        <dbReference type="ARBA" id="ARBA00048954"/>
    </source>
</evidence>
<evidence type="ECO:0000256" key="13">
    <source>
        <dbReference type="SAM" id="MobiDB-lite"/>
    </source>
</evidence>
<dbReference type="SUPFAM" id="SSF52540">
    <property type="entry name" value="P-loop containing nucleoside triphosphate hydrolases"/>
    <property type="match status" value="1"/>
</dbReference>
<evidence type="ECO:0000256" key="7">
    <source>
        <dbReference type="ARBA" id="ARBA00022840"/>
    </source>
</evidence>
<dbReference type="AlphaFoldDB" id="A0A9D1MF76"/>
<evidence type="ECO:0000259" key="14">
    <source>
        <dbReference type="PROSITE" id="PS51199"/>
    </source>
</evidence>
<dbReference type="PANTHER" id="PTHR30153:SF2">
    <property type="entry name" value="REPLICATIVE DNA HELICASE"/>
    <property type="match status" value="1"/>
</dbReference>
<dbReference type="NCBIfam" id="TIGR00665">
    <property type="entry name" value="DnaB"/>
    <property type="match status" value="1"/>
</dbReference>
<dbReference type="InterPro" id="IPR007694">
    <property type="entry name" value="DNA_helicase_DnaB-like_C"/>
</dbReference>
<reference evidence="15" key="2">
    <citation type="journal article" date="2021" name="PeerJ">
        <title>Extensive microbial diversity within the chicken gut microbiome revealed by metagenomics and culture.</title>
        <authorList>
            <person name="Gilroy R."/>
            <person name="Ravi A."/>
            <person name="Getino M."/>
            <person name="Pursley I."/>
            <person name="Horton D.L."/>
            <person name="Alikhan N.F."/>
            <person name="Baker D."/>
            <person name="Gharbi K."/>
            <person name="Hall N."/>
            <person name="Watson M."/>
            <person name="Adriaenssens E.M."/>
            <person name="Foster-Nyarko E."/>
            <person name="Jarju S."/>
            <person name="Secka A."/>
            <person name="Antonio M."/>
            <person name="Oren A."/>
            <person name="Chaudhuri R.R."/>
            <person name="La Ragione R."/>
            <person name="Hildebrand F."/>
            <person name="Pallen M.J."/>
        </authorList>
    </citation>
    <scope>NUCLEOTIDE SEQUENCE</scope>
    <source>
        <strain evidence="15">11687</strain>
    </source>
</reference>
<keyword evidence="2 12" id="KW-0639">Primosome</keyword>
<accession>A0A9D1MF76</accession>
<dbReference type="GO" id="GO:0016787">
    <property type="term" value="F:hydrolase activity"/>
    <property type="evidence" value="ECO:0007669"/>
    <property type="project" value="UniProtKB-KW"/>
</dbReference>
<dbReference type="InterPro" id="IPR036185">
    <property type="entry name" value="DNA_heli_DnaB-like_N_sf"/>
</dbReference>
<evidence type="ECO:0000256" key="6">
    <source>
        <dbReference type="ARBA" id="ARBA00022806"/>
    </source>
</evidence>